<organism evidence="7 8">
    <name type="scientific">Colletotrichum scovillei</name>
    <dbReference type="NCBI Taxonomy" id="1209932"/>
    <lineage>
        <taxon>Eukaryota</taxon>
        <taxon>Fungi</taxon>
        <taxon>Dikarya</taxon>
        <taxon>Ascomycota</taxon>
        <taxon>Pezizomycotina</taxon>
        <taxon>Sordariomycetes</taxon>
        <taxon>Hypocreomycetidae</taxon>
        <taxon>Glomerellales</taxon>
        <taxon>Glomerellaceae</taxon>
        <taxon>Colletotrichum</taxon>
        <taxon>Colletotrichum acutatum species complex</taxon>
    </lineage>
</organism>
<dbReference type="GO" id="GO:0016020">
    <property type="term" value="C:membrane"/>
    <property type="evidence" value="ECO:0007669"/>
    <property type="project" value="UniProtKB-SubCell"/>
</dbReference>
<dbReference type="OrthoDB" id="196103at2759"/>
<feature type="transmembrane region" description="Helical" evidence="6">
    <location>
        <begin position="310"/>
        <end position="328"/>
    </location>
</feature>
<name>A0A9P7U869_9PEZI</name>
<dbReference type="PANTHER" id="PTHR23294:SF55">
    <property type="entry name" value="TRANSPORTER, PUTATIVE (AFU_ORTHOLOGUE AFUA_1G17480)-RELATED"/>
    <property type="match status" value="1"/>
</dbReference>
<keyword evidence="3 6" id="KW-1133">Transmembrane helix</keyword>
<comment type="subcellular location">
    <subcellularLocation>
        <location evidence="1">Membrane</location>
        <topology evidence="1">Multi-pass membrane protein</topology>
    </subcellularLocation>
</comment>
<reference evidence="7" key="1">
    <citation type="submission" date="2021-05" db="EMBL/GenBank/DDBJ databases">
        <title>Comparative genomics of three Colletotrichum scovillei strains and genetic complementation revealed genes involved fungal growth and virulence on chili pepper.</title>
        <authorList>
            <person name="Hsieh D.-K."/>
            <person name="Chuang S.-C."/>
            <person name="Chen C.-Y."/>
            <person name="Chao Y.-T."/>
            <person name="Lu M.-Y.J."/>
            <person name="Lee M.-H."/>
            <person name="Shih M.-C."/>
        </authorList>
    </citation>
    <scope>NUCLEOTIDE SEQUENCE</scope>
    <source>
        <strain evidence="7">Coll-153</strain>
    </source>
</reference>
<dbReference type="SUPFAM" id="SSF103473">
    <property type="entry name" value="MFS general substrate transporter"/>
    <property type="match status" value="1"/>
</dbReference>
<evidence type="ECO:0000313" key="8">
    <source>
        <dbReference type="Proteomes" id="UP000699042"/>
    </source>
</evidence>
<feature type="transmembrane region" description="Helical" evidence="6">
    <location>
        <begin position="129"/>
        <end position="154"/>
    </location>
</feature>
<feature type="transmembrane region" description="Helical" evidence="6">
    <location>
        <begin position="40"/>
        <end position="57"/>
    </location>
</feature>
<protein>
    <submittedName>
        <fullName evidence="7">MFS transporter</fullName>
    </submittedName>
</protein>
<dbReference type="PANTHER" id="PTHR23294">
    <property type="entry name" value="ET TRANSLATION PRODUCT-RELATED"/>
    <property type="match status" value="1"/>
</dbReference>
<evidence type="ECO:0000256" key="1">
    <source>
        <dbReference type="ARBA" id="ARBA00004141"/>
    </source>
</evidence>
<dbReference type="InterPro" id="IPR051617">
    <property type="entry name" value="UNC-93-like_regulator"/>
</dbReference>
<dbReference type="EMBL" id="JAESDN010000011">
    <property type="protein sequence ID" value="KAG7043963.1"/>
    <property type="molecule type" value="Genomic_DNA"/>
</dbReference>
<keyword evidence="4 6" id="KW-0472">Membrane</keyword>
<gene>
    <name evidence="7" type="ORF">JMJ77_011783</name>
</gene>
<evidence type="ECO:0000313" key="7">
    <source>
        <dbReference type="EMBL" id="KAG7043963.1"/>
    </source>
</evidence>
<proteinExistence type="predicted"/>
<feature type="region of interest" description="Disordered" evidence="5">
    <location>
        <begin position="490"/>
        <end position="510"/>
    </location>
</feature>
<feature type="transmembrane region" description="Helical" evidence="6">
    <location>
        <begin position="166"/>
        <end position="188"/>
    </location>
</feature>
<feature type="compositionally biased region" description="Basic and acidic residues" evidence="5">
    <location>
        <begin position="1"/>
        <end position="14"/>
    </location>
</feature>
<evidence type="ECO:0000256" key="2">
    <source>
        <dbReference type="ARBA" id="ARBA00022692"/>
    </source>
</evidence>
<dbReference type="AlphaFoldDB" id="A0A9P7U869"/>
<feature type="transmembrane region" description="Helical" evidence="6">
    <location>
        <begin position="200"/>
        <end position="220"/>
    </location>
</feature>
<evidence type="ECO:0000256" key="3">
    <source>
        <dbReference type="ARBA" id="ARBA00022989"/>
    </source>
</evidence>
<evidence type="ECO:0000256" key="5">
    <source>
        <dbReference type="SAM" id="MobiDB-lite"/>
    </source>
</evidence>
<feature type="transmembrane region" description="Helical" evidence="6">
    <location>
        <begin position="77"/>
        <end position="97"/>
    </location>
</feature>
<comment type="caution">
    <text evidence="7">The sequence shown here is derived from an EMBL/GenBank/DDBJ whole genome shotgun (WGS) entry which is preliminary data.</text>
</comment>
<dbReference type="Pfam" id="PF05978">
    <property type="entry name" value="UNC-93"/>
    <property type="match status" value="1"/>
</dbReference>
<feature type="transmembrane region" description="Helical" evidence="6">
    <location>
        <begin position="340"/>
        <end position="359"/>
    </location>
</feature>
<dbReference type="InterPro" id="IPR036259">
    <property type="entry name" value="MFS_trans_sf"/>
</dbReference>
<feature type="region of interest" description="Disordered" evidence="5">
    <location>
        <begin position="1"/>
        <end position="25"/>
    </location>
</feature>
<keyword evidence="2 6" id="KW-0812">Transmembrane</keyword>
<sequence length="510" mass="54091">MTADDPRELPDDASRNGTGVQDDLENGKGSKLMRLYSNPWTQIILISFICFCLPGMYNALTGLGGSGQVDSTVAANATVALLSTTAVASLFFVGPILSLVGPKIAFLIGGWTYALYSGSLLNFNHTANGTFVIASGAILGIGSSFIWIVQGAIMTTYVHESQKGRAIAVFWIIFNLGGGVGSLAAFGLNFSSTTGTVNDATYIALMAVMLFGWALGLFICSPKRIRLAQLSAVTEAEDTRNRSHASASASASGFAARARGLVTMTTTTLCTWRVACMLPLFFCANVFYSYQQNEVNGMTFTLRTRSLNGALYWLAQMVGGLLIGLLLDLPALDRPGRARLGWAVLFVTGMAIWGGGYRFQRWQDARRAQGHVQDVDYAQGVPGSGARTSAAGPMVLYVLYGAYDSLWQSYCYWLVGAQSNSTGRAAVLVGAYKAFQAAGGAMAWRINAQRASAMAQLAMNWGLSMGALVFALPTVLAVTKSTGALEEAGVGGVDEEEAEKGAQGKKVEVL</sequence>
<evidence type="ECO:0000256" key="4">
    <source>
        <dbReference type="ARBA" id="ARBA00023136"/>
    </source>
</evidence>
<feature type="compositionally biased region" description="Basic and acidic residues" evidence="5">
    <location>
        <begin position="499"/>
        <end position="510"/>
    </location>
</feature>
<dbReference type="InterPro" id="IPR010291">
    <property type="entry name" value="Ion_channel_UNC-93"/>
</dbReference>
<accession>A0A9P7U869</accession>
<dbReference type="Gene3D" id="1.20.1250.20">
    <property type="entry name" value="MFS general substrate transporter like domains"/>
    <property type="match status" value="1"/>
</dbReference>
<evidence type="ECO:0000256" key="6">
    <source>
        <dbReference type="SAM" id="Phobius"/>
    </source>
</evidence>
<dbReference type="Proteomes" id="UP000699042">
    <property type="component" value="Unassembled WGS sequence"/>
</dbReference>
<keyword evidence="8" id="KW-1185">Reference proteome</keyword>
<feature type="transmembrane region" description="Helical" evidence="6">
    <location>
        <begin position="104"/>
        <end position="123"/>
    </location>
</feature>